<protein>
    <submittedName>
        <fullName evidence="2">Glycosyltransferase</fullName>
    </submittedName>
</protein>
<dbReference type="Gene3D" id="3.90.550.10">
    <property type="entry name" value="Spore Coat Polysaccharide Biosynthesis Protein SpsA, Chain A"/>
    <property type="match status" value="1"/>
</dbReference>
<sequence>MKVSVILTSYNRSRQIRESVASVQRQTYSDWELFIVDDNSNEETKEVLNNIASREPRCTVIQSGVLQEDRLKTTRYASCINLAIPHLTGELVSYLTDDDIYYPERFERMVDVFRNRPDISVVYGSQRVVIINQYGIMSQSIRPLIGITRSPFNRVDHNSIMHRRSCFEVVTHWDDNPSYWGYADAIFFSRLAEYWDFHPINFITDEHRVHQNSVQSKMHHHVQPWLGRFEPLD</sequence>
<evidence type="ECO:0000259" key="1">
    <source>
        <dbReference type="Pfam" id="PF00535"/>
    </source>
</evidence>
<dbReference type="CDD" id="cd00761">
    <property type="entry name" value="Glyco_tranf_GTA_type"/>
    <property type="match status" value="1"/>
</dbReference>
<dbReference type="PANTHER" id="PTHR43685:SF2">
    <property type="entry name" value="GLYCOSYLTRANSFERASE 2-LIKE DOMAIN-CONTAINING PROTEIN"/>
    <property type="match status" value="1"/>
</dbReference>
<name>A0ABY6ZP03_9BACL</name>
<dbReference type="Pfam" id="PF00535">
    <property type="entry name" value="Glycos_transf_2"/>
    <property type="match status" value="1"/>
</dbReference>
<dbReference type="RefSeq" id="WP_268007720.1">
    <property type="nucleotide sequence ID" value="NZ_BSUT01000001.1"/>
</dbReference>
<keyword evidence="3" id="KW-1185">Reference proteome</keyword>
<dbReference type="InterPro" id="IPR050834">
    <property type="entry name" value="Glycosyltransf_2"/>
</dbReference>
<evidence type="ECO:0000313" key="2">
    <source>
        <dbReference type="EMBL" id="WAH43814.1"/>
    </source>
</evidence>
<dbReference type="SUPFAM" id="SSF53448">
    <property type="entry name" value="Nucleotide-diphospho-sugar transferases"/>
    <property type="match status" value="1"/>
</dbReference>
<accession>A0ABY6ZP03</accession>
<reference evidence="2" key="1">
    <citation type="submission" date="2022-08" db="EMBL/GenBank/DDBJ databases">
        <title>Alicyclobacillus fastidiosus DSM 17978, complete genome.</title>
        <authorList>
            <person name="Wang Q."/>
            <person name="Cai R."/>
            <person name="Wang Z."/>
        </authorList>
    </citation>
    <scope>NUCLEOTIDE SEQUENCE</scope>
    <source>
        <strain evidence="2">DSM 17978</strain>
    </source>
</reference>
<gene>
    <name evidence="2" type="ORF">NZD89_10745</name>
</gene>
<dbReference type="EMBL" id="CP104067">
    <property type="protein sequence ID" value="WAH43814.1"/>
    <property type="molecule type" value="Genomic_DNA"/>
</dbReference>
<dbReference type="InterPro" id="IPR029044">
    <property type="entry name" value="Nucleotide-diphossugar_trans"/>
</dbReference>
<organism evidence="2 3">
    <name type="scientific">Alicyclobacillus fastidiosus</name>
    <dbReference type="NCBI Taxonomy" id="392011"/>
    <lineage>
        <taxon>Bacteria</taxon>
        <taxon>Bacillati</taxon>
        <taxon>Bacillota</taxon>
        <taxon>Bacilli</taxon>
        <taxon>Bacillales</taxon>
        <taxon>Alicyclobacillaceae</taxon>
        <taxon>Alicyclobacillus</taxon>
    </lineage>
</organism>
<proteinExistence type="predicted"/>
<evidence type="ECO:0000313" key="3">
    <source>
        <dbReference type="Proteomes" id="UP001164761"/>
    </source>
</evidence>
<dbReference type="InterPro" id="IPR001173">
    <property type="entry name" value="Glyco_trans_2-like"/>
</dbReference>
<dbReference type="PANTHER" id="PTHR43685">
    <property type="entry name" value="GLYCOSYLTRANSFERASE"/>
    <property type="match status" value="1"/>
</dbReference>
<dbReference type="Proteomes" id="UP001164761">
    <property type="component" value="Chromosome"/>
</dbReference>
<feature type="domain" description="Glycosyltransferase 2-like" evidence="1">
    <location>
        <begin position="4"/>
        <end position="132"/>
    </location>
</feature>